<feature type="domain" description="C2H2-type" evidence="7">
    <location>
        <begin position="395"/>
        <end position="413"/>
    </location>
</feature>
<dbReference type="EnsemblMetazoa" id="ADIR009593-RA">
    <property type="protein sequence ID" value="ADIR009593-PA"/>
    <property type="gene ID" value="ADIR009593"/>
</dbReference>
<evidence type="ECO:0000259" key="8">
    <source>
        <dbReference type="PROSITE" id="PS51915"/>
    </source>
</evidence>
<keyword evidence="2" id="KW-0677">Repeat</keyword>
<dbReference type="PANTHER" id="PTHR24379:SF121">
    <property type="entry name" value="C2H2-TYPE DOMAIN-CONTAINING PROTEIN"/>
    <property type="match status" value="1"/>
</dbReference>
<dbReference type="PROSITE" id="PS50157">
    <property type="entry name" value="ZINC_FINGER_C2H2_2"/>
    <property type="match status" value="5"/>
</dbReference>
<evidence type="ECO:0000313" key="10">
    <source>
        <dbReference type="Proteomes" id="UP000075884"/>
    </source>
</evidence>
<keyword evidence="4 6" id="KW-0862">Zinc</keyword>
<dbReference type="GO" id="GO:0008270">
    <property type="term" value="F:zinc ion binding"/>
    <property type="evidence" value="ECO:0007669"/>
    <property type="project" value="UniProtKB-UniRule"/>
</dbReference>
<evidence type="ECO:0000256" key="4">
    <source>
        <dbReference type="ARBA" id="ARBA00022833"/>
    </source>
</evidence>
<reference evidence="9" key="2">
    <citation type="submission" date="2020-05" db="UniProtKB">
        <authorList>
            <consortium name="EnsemblMetazoa"/>
        </authorList>
    </citation>
    <scope>IDENTIFICATION</scope>
    <source>
        <strain evidence="9">WRAIR2</strain>
    </source>
</reference>
<dbReference type="SUPFAM" id="SSF57716">
    <property type="entry name" value="Glucocorticoid receptor-like (DNA-binding domain)"/>
    <property type="match status" value="1"/>
</dbReference>
<dbReference type="AlphaFoldDB" id="A0A182NPK8"/>
<dbReference type="PROSITE" id="PS51915">
    <property type="entry name" value="ZAD"/>
    <property type="match status" value="1"/>
</dbReference>
<feature type="domain" description="C2H2-type" evidence="7">
    <location>
        <begin position="368"/>
        <end position="392"/>
    </location>
</feature>
<feature type="domain" description="C2H2-type" evidence="7">
    <location>
        <begin position="283"/>
        <end position="306"/>
    </location>
</feature>
<dbReference type="Gene3D" id="3.30.160.60">
    <property type="entry name" value="Classic Zinc Finger"/>
    <property type="match status" value="3"/>
</dbReference>
<dbReference type="SMART" id="SM00355">
    <property type="entry name" value="ZnF_C2H2"/>
    <property type="match status" value="6"/>
</dbReference>
<dbReference type="SUPFAM" id="SSF57667">
    <property type="entry name" value="beta-beta-alpha zinc fingers"/>
    <property type="match status" value="3"/>
</dbReference>
<evidence type="ECO:0000313" key="9">
    <source>
        <dbReference type="EnsemblMetazoa" id="ADIR009593-PA"/>
    </source>
</evidence>
<dbReference type="GO" id="GO:0005634">
    <property type="term" value="C:nucleus"/>
    <property type="evidence" value="ECO:0007669"/>
    <property type="project" value="InterPro"/>
</dbReference>
<keyword evidence="3 5" id="KW-0863">Zinc-finger</keyword>
<dbReference type="InterPro" id="IPR036236">
    <property type="entry name" value="Znf_C2H2_sf"/>
</dbReference>
<feature type="domain" description="C2H2-type" evidence="7">
    <location>
        <begin position="340"/>
        <end position="367"/>
    </location>
</feature>
<keyword evidence="10" id="KW-1185">Reference proteome</keyword>
<keyword evidence="1 6" id="KW-0479">Metal-binding</keyword>
<feature type="binding site" evidence="6">
    <location>
        <position position="59"/>
    </location>
    <ligand>
        <name>Zn(2+)</name>
        <dbReference type="ChEBI" id="CHEBI:29105"/>
    </ligand>
</feature>
<feature type="domain" description="ZAD" evidence="8">
    <location>
        <begin position="10"/>
        <end position="86"/>
    </location>
</feature>
<dbReference type="Pfam" id="PF12874">
    <property type="entry name" value="zf-met"/>
    <property type="match status" value="1"/>
</dbReference>
<evidence type="ECO:0008006" key="11">
    <source>
        <dbReference type="Google" id="ProtNLM"/>
    </source>
</evidence>
<evidence type="ECO:0000256" key="5">
    <source>
        <dbReference type="PROSITE-ProRule" id="PRU00042"/>
    </source>
</evidence>
<organism evidence="9 10">
    <name type="scientific">Anopheles dirus</name>
    <dbReference type="NCBI Taxonomy" id="7168"/>
    <lineage>
        <taxon>Eukaryota</taxon>
        <taxon>Metazoa</taxon>
        <taxon>Ecdysozoa</taxon>
        <taxon>Arthropoda</taxon>
        <taxon>Hexapoda</taxon>
        <taxon>Insecta</taxon>
        <taxon>Pterygota</taxon>
        <taxon>Neoptera</taxon>
        <taxon>Endopterygota</taxon>
        <taxon>Diptera</taxon>
        <taxon>Nematocera</taxon>
        <taxon>Culicoidea</taxon>
        <taxon>Culicidae</taxon>
        <taxon>Anophelinae</taxon>
        <taxon>Anopheles</taxon>
    </lineage>
</organism>
<feature type="binding site" evidence="6">
    <location>
        <position position="15"/>
    </location>
    <ligand>
        <name>Zn(2+)</name>
        <dbReference type="ChEBI" id="CHEBI:29105"/>
    </ligand>
</feature>
<evidence type="ECO:0000256" key="6">
    <source>
        <dbReference type="PROSITE-ProRule" id="PRU01263"/>
    </source>
</evidence>
<accession>A0A182NPK8</accession>
<dbReference type="Pfam" id="PF07776">
    <property type="entry name" value="zf-AD"/>
    <property type="match status" value="1"/>
</dbReference>
<dbReference type="PANTHER" id="PTHR24379">
    <property type="entry name" value="KRAB AND ZINC FINGER DOMAIN-CONTAINING"/>
    <property type="match status" value="1"/>
</dbReference>
<name>A0A182NPK8_9DIPT</name>
<dbReference type="SMART" id="SM00868">
    <property type="entry name" value="zf-AD"/>
    <property type="match status" value="1"/>
</dbReference>
<evidence type="ECO:0000256" key="1">
    <source>
        <dbReference type="ARBA" id="ARBA00022723"/>
    </source>
</evidence>
<protein>
    <recommendedName>
        <fullName evidence="11">Protein krueppel</fullName>
    </recommendedName>
</protein>
<evidence type="ECO:0000256" key="3">
    <source>
        <dbReference type="ARBA" id="ARBA00022771"/>
    </source>
</evidence>
<dbReference type="Proteomes" id="UP000075884">
    <property type="component" value="Unassembled WGS sequence"/>
</dbReference>
<sequence length="413" mass="46627">MAEYFQEMLNICRFCLCRDEARLNFISETIDVSLSIQDIEIFTGIQINTDEERISHAVCLECIDIMKKFAVFRNTCLNNDALFRRLCAESFACNPKSTMDVIVERCSTPSMDPLMVNFPVDDGAISDLDGFVDEFKIEQTIADKNCPHIPTIITDQPDGGTEEFSYSANYIGLGEPSLSGDNESDATADDVWLSDPITRKIHLLNSQGSATIPSIELFKQPRDSKRQKRLCDTCGAFVTNLPTHMLNHTKHIKFSCPQCPIQMYNQANLLKHIAAVHQRRILETCSVCGKGFTHRATYLAHMRALHDIGEKLECRLCFKKFNQTSGLSKHVKRHHGGQDFACAACSKTFTSRKALEAHESSHSREQVYACSQCPKRFRTVHAHQLHERTHGGVLFKCTICGKSYRHGSVLKMH</sequence>
<feature type="binding site" evidence="6">
    <location>
        <position position="62"/>
    </location>
    <ligand>
        <name>Zn(2+)</name>
        <dbReference type="ChEBI" id="CHEBI:29105"/>
    </ligand>
</feature>
<dbReference type="InterPro" id="IPR013087">
    <property type="entry name" value="Znf_C2H2_type"/>
</dbReference>
<dbReference type="PROSITE" id="PS00028">
    <property type="entry name" value="ZINC_FINGER_C2H2_1"/>
    <property type="match status" value="4"/>
</dbReference>
<evidence type="ECO:0000256" key="2">
    <source>
        <dbReference type="ARBA" id="ARBA00022737"/>
    </source>
</evidence>
<dbReference type="Pfam" id="PF00096">
    <property type="entry name" value="zf-C2H2"/>
    <property type="match status" value="1"/>
</dbReference>
<proteinExistence type="predicted"/>
<feature type="domain" description="C2H2-type" evidence="7">
    <location>
        <begin position="312"/>
        <end position="339"/>
    </location>
</feature>
<dbReference type="STRING" id="7168.A0A182NPK8"/>
<feature type="binding site" evidence="6">
    <location>
        <position position="12"/>
    </location>
    <ligand>
        <name>Zn(2+)</name>
        <dbReference type="ChEBI" id="CHEBI:29105"/>
    </ligand>
</feature>
<dbReference type="InterPro" id="IPR012934">
    <property type="entry name" value="Znf_AD"/>
</dbReference>
<evidence type="ECO:0000259" key="7">
    <source>
        <dbReference type="PROSITE" id="PS50157"/>
    </source>
</evidence>
<dbReference type="VEuPathDB" id="VectorBase:ADIR009593"/>
<reference evidence="10" key="1">
    <citation type="submission" date="2013-03" db="EMBL/GenBank/DDBJ databases">
        <title>The Genome Sequence of Anopheles dirus WRAIR2.</title>
        <authorList>
            <consortium name="The Broad Institute Genomics Platform"/>
            <person name="Neafsey D.E."/>
            <person name="Walton C."/>
            <person name="Walker B."/>
            <person name="Young S.K."/>
            <person name="Zeng Q."/>
            <person name="Gargeya S."/>
            <person name="Fitzgerald M."/>
            <person name="Haas B."/>
            <person name="Abouelleil A."/>
            <person name="Allen A.W."/>
            <person name="Alvarado L."/>
            <person name="Arachchi H.M."/>
            <person name="Berlin A.M."/>
            <person name="Chapman S.B."/>
            <person name="Gainer-Dewar J."/>
            <person name="Goldberg J."/>
            <person name="Griggs A."/>
            <person name="Gujja S."/>
            <person name="Hansen M."/>
            <person name="Howarth C."/>
            <person name="Imamovic A."/>
            <person name="Ireland A."/>
            <person name="Larimer J."/>
            <person name="McCowan C."/>
            <person name="Murphy C."/>
            <person name="Pearson M."/>
            <person name="Poon T.W."/>
            <person name="Priest M."/>
            <person name="Roberts A."/>
            <person name="Saif S."/>
            <person name="Shea T."/>
            <person name="Sisk P."/>
            <person name="Sykes S."/>
            <person name="Wortman J."/>
            <person name="Nusbaum C."/>
            <person name="Birren B."/>
        </authorList>
    </citation>
    <scope>NUCLEOTIDE SEQUENCE [LARGE SCALE GENOMIC DNA]</scope>
    <source>
        <strain evidence="10">WRAIR2</strain>
    </source>
</reference>